<evidence type="ECO:0000256" key="1">
    <source>
        <dbReference type="SAM" id="MobiDB-lite"/>
    </source>
</evidence>
<feature type="region of interest" description="Disordered" evidence="1">
    <location>
        <begin position="342"/>
        <end position="361"/>
    </location>
</feature>
<evidence type="ECO:0000313" key="2">
    <source>
        <dbReference type="EMBL" id="TEB19369.1"/>
    </source>
</evidence>
<accession>A0A4Y7SCC2</accession>
<proteinExistence type="predicted"/>
<gene>
    <name evidence="2" type="ORF">FA13DRAFT_377494</name>
</gene>
<organism evidence="2 3">
    <name type="scientific">Coprinellus micaceus</name>
    <name type="common">Glistening ink-cap mushroom</name>
    <name type="synonym">Coprinus micaceus</name>
    <dbReference type="NCBI Taxonomy" id="71717"/>
    <lineage>
        <taxon>Eukaryota</taxon>
        <taxon>Fungi</taxon>
        <taxon>Dikarya</taxon>
        <taxon>Basidiomycota</taxon>
        <taxon>Agaricomycotina</taxon>
        <taxon>Agaricomycetes</taxon>
        <taxon>Agaricomycetidae</taxon>
        <taxon>Agaricales</taxon>
        <taxon>Agaricineae</taxon>
        <taxon>Psathyrellaceae</taxon>
        <taxon>Coprinellus</taxon>
    </lineage>
</organism>
<comment type="caution">
    <text evidence="2">The sequence shown here is derived from an EMBL/GenBank/DDBJ whole genome shotgun (WGS) entry which is preliminary data.</text>
</comment>
<reference evidence="2 3" key="1">
    <citation type="journal article" date="2019" name="Nat. Ecol. Evol.">
        <title>Megaphylogeny resolves global patterns of mushroom evolution.</title>
        <authorList>
            <person name="Varga T."/>
            <person name="Krizsan K."/>
            <person name="Foldi C."/>
            <person name="Dima B."/>
            <person name="Sanchez-Garcia M."/>
            <person name="Sanchez-Ramirez S."/>
            <person name="Szollosi G.J."/>
            <person name="Szarkandi J.G."/>
            <person name="Papp V."/>
            <person name="Albert L."/>
            <person name="Andreopoulos W."/>
            <person name="Angelini C."/>
            <person name="Antonin V."/>
            <person name="Barry K.W."/>
            <person name="Bougher N.L."/>
            <person name="Buchanan P."/>
            <person name="Buyck B."/>
            <person name="Bense V."/>
            <person name="Catcheside P."/>
            <person name="Chovatia M."/>
            <person name="Cooper J."/>
            <person name="Damon W."/>
            <person name="Desjardin D."/>
            <person name="Finy P."/>
            <person name="Geml J."/>
            <person name="Haridas S."/>
            <person name="Hughes K."/>
            <person name="Justo A."/>
            <person name="Karasinski D."/>
            <person name="Kautmanova I."/>
            <person name="Kiss B."/>
            <person name="Kocsube S."/>
            <person name="Kotiranta H."/>
            <person name="LaButti K.M."/>
            <person name="Lechner B.E."/>
            <person name="Liimatainen K."/>
            <person name="Lipzen A."/>
            <person name="Lukacs Z."/>
            <person name="Mihaltcheva S."/>
            <person name="Morgado L.N."/>
            <person name="Niskanen T."/>
            <person name="Noordeloos M.E."/>
            <person name="Ohm R.A."/>
            <person name="Ortiz-Santana B."/>
            <person name="Ovrebo C."/>
            <person name="Racz N."/>
            <person name="Riley R."/>
            <person name="Savchenko A."/>
            <person name="Shiryaev A."/>
            <person name="Soop K."/>
            <person name="Spirin V."/>
            <person name="Szebenyi C."/>
            <person name="Tomsovsky M."/>
            <person name="Tulloss R.E."/>
            <person name="Uehling J."/>
            <person name="Grigoriev I.V."/>
            <person name="Vagvolgyi C."/>
            <person name="Papp T."/>
            <person name="Martin F.M."/>
            <person name="Miettinen O."/>
            <person name="Hibbett D.S."/>
            <person name="Nagy L.G."/>
        </authorList>
    </citation>
    <scope>NUCLEOTIDE SEQUENCE [LARGE SCALE GENOMIC DNA]</scope>
    <source>
        <strain evidence="2 3">FP101781</strain>
    </source>
</reference>
<keyword evidence="3" id="KW-1185">Reference proteome</keyword>
<sequence>MGPISRKLVGTPLKATPERPFEVRHTSTVLVVYAASAELLEGFHRETTPNALWRSKYTRSFDHGSTRRSGHRNSPRWSLPHGARSQCLFATTWRRETDLKVDKLITFTFALPRLGDEMKIRLNGKALSDKGLQSVWAAERKGDGWERNYGSPTYQGTFFLPFLPFRPPFLLIASLGLRGLLVTSGSLYICPTLHFFPLGLLPSLTPSDIIPHSQRPFLTEPRHREVLQAPSHLYDSELAGPRSRACWPGPMLPTSSSGSLGPSTLPRHSVRRALEDLSTASVLFHPKPLHKQRAIRYGAVSDHPPRHAYSPLHGYIEAVSPASTYAYWSSTVSTHYLSGPISTERGGGRAAGGGSSRFPDQ</sequence>
<dbReference type="EMBL" id="QPFP01000195">
    <property type="protein sequence ID" value="TEB19369.1"/>
    <property type="molecule type" value="Genomic_DNA"/>
</dbReference>
<dbReference type="AlphaFoldDB" id="A0A4Y7SCC2"/>
<protein>
    <submittedName>
        <fullName evidence="2">Uncharacterized protein</fullName>
    </submittedName>
</protein>
<name>A0A4Y7SCC2_COPMI</name>
<dbReference type="Proteomes" id="UP000298030">
    <property type="component" value="Unassembled WGS sequence"/>
</dbReference>
<evidence type="ECO:0000313" key="3">
    <source>
        <dbReference type="Proteomes" id="UP000298030"/>
    </source>
</evidence>